<sequence length="56" mass="5724">MTTTVCDAVGSAGTLAATLSSATEGQPDLFLAAGWMSTAVTEALEAQLFRELAPLH</sequence>
<dbReference type="EMBL" id="FMUH01000001">
    <property type="protein sequence ID" value="SCX38248.1"/>
    <property type="molecule type" value="Genomic_DNA"/>
</dbReference>
<name>A0A1G4XC56_9ACTN</name>
<dbReference type="STRING" id="1960309.SAMN03159343_0351"/>
<evidence type="ECO:0000313" key="1">
    <source>
        <dbReference type="EMBL" id="SCX38248.1"/>
    </source>
</evidence>
<dbReference type="AlphaFoldDB" id="A0A1G4XC56"/>
<reference evidence="2" key="1">
    <citation type="submission" date="2016-10" db="EMBL/GenBank/DDBJ databases">
        <authorList>
            <person name="Varghese N."/>
            <person name="Submissions S."/>
        </authorList>
    </citation>
    <scope>NUCLEOTIDE SEQUENCE [LARGE SCALE GENOMIC DNA]</scope>
    <source>
        <strain evidence="2">DSM 45722</strain>
    </source>
</reference>
<proteinExistence type="predicted"/>
<organism evidence="1 2">
    <name type="scientific">Klenkia marina</name>
    <dbReference type="NCBI Taxonomy" id="1960309"/>
    <lineage>
        <taxon>Bacteria</taxon>
        <taxon>Bacillati</taxon>
        <taxon>Actinomycetota</taxon>
        <taxon>Actinomycetes</taxon>
        <taxon>Geodermatophilales</taxon>
        <taxon>Geodermatophilaceae</taxon>
        <taxon>Klenkia</taxon>
    </lineage>
</organism>
<dbReference type="Proteomes" id="UP000198981">
    <property type="component" value="Unassembled WGS sequence"/>
</dbReference>
<gene>
    <name evidence="1" type="ORF">SAMN03159343_0351</name>
</gene>
<evidence type="ECO:0000313" key="2">
    <source>
        <dbReference type="Proteomes" id="UP000198981"/>
    </source>
</evidence>
<keyword evidence="2" id="KW-1185">Reference proteome</keyword>
<dbReference type="RefSeq" id="WP_165839240.1">
    <property type="nucleotide sequence ID" value="NZ_FMUH01000001.1"/>
</dbReference>
<accession>A0A1G4XC56</accession>
<protein>
    <submittedName>
        <fullName evidence="1">Uncharacterized protein</fullName>
    </submittedName>
</protein>